<evidence type="ECO:0000313" key="9">
    <source>
        <dbReference type="EMBL" id="MFD0685672.1"/>
    </source>
</evidence>
<evidence type="ECO:0000256" key="4">
    <source>
        <dbReference type="ARBA" id="ARBA00023125"/>
    </source>
</evidence>
<evidence type="ECO:0000256" key="5">
    <source>
        <dbReference type="ARBA" id="ARBA00023163"/>
    </source>
</evidence>
<gene>
    <name evidence="9" type="ORF">ACFQZM_14270</name>
</gene>
<dbReference type="InterPro" id="IPR014325">
    <property type="entry name" value="RNA_pol_sigma-E_actinobac"/>
</dbReference>
<dbReference type="PANTHER" id="PTHR43133">
    <property type="entry name" value="RNA POLYMERASE ECF-TYPE SIGMA FACTO"/>
    <property type="match status" value="1"/>
</dbReference>
<keyword evidence="2" id="KW-0805">Transcription regulation</keyword>
<evidence type="ECO:0000256" key="3">
    <source>
        <dbReference type="ARBA" id="ARBA00023082"/>
    </source>
</evidence>
<dbReference type="Gene3D" id="1.10.10.10">
    <property type="entry name" value="Winged helix-like DNA-binding domain superfamily/Winged helix DNA-binding domain"/>
    <property type="match status" value="1"/>
</dbReference>
<accession>A0ABW2XLK8</accession>
<feature type="domain" description="RNA polymerase sigma-70 region 2" evidence="7">
    <location>
        <begin position="51"/>
        <end position="114"/>
    </location>
</feature>
<keyword evidence="10" id="KW-1185">Reference proteome</keyword>
<evidence type="ECO:0000313" key="10">
    <source>
        <dbReference type="Proteomes" id="UP001597063"/>
    </source>
</evidence>
<dbReference type="EMBL" id="JBHTGP010000006">
    <property type="protein sequence ID" value="MFD0685672.1"/>
    <property type="molecule type" value="Genomic_DNA"/>
</dbReference>
<dbReference type="InterPro" id="IPR013249">
    <property type="entry name" value="RNA_pol_sigma70_r4_t2"/>
</dbReference>
<evidence type="ECO:0000256" key="6">
    <source>
        <dbReference type="SAM" id="MobiDB-lite"/>
    </source>
</evidence>
<dbReference type="PANTHER" id="PTHR43133:SF50">
    <property type="entry name" value="ECF RNA POLYMERASE SIGMA FACTOR SIGM"/>
    <property type="match status" value="1"/>
</dbReference>
<comment type="similarity">
    <text evidence="1">Belongs to the sigma-70 factor family. ECF subfamily.</text>
</comment>
<dbReference type="CDD" id="cd06171">
    <property type="entry name" value="Sigma70_r4"/>
    <property type="match status" value="1"/>
</dbReference>
<evidence type="ECO:0000256" key="2">
    <source>
        <dbReference type="ARBA" id="ARBA00023015"/>
    </source>
</evidence>
<reference evidence="10" key="1">
    <citation type="journal article" date="2019" name="Int. J. Syst. Evol. Microbiol.">
        <title>The Global Catalogue of Microorganisms (GCM) 10K type strain sequencing project: providing services to taxonomists for standard genome sequencing and annotation.</title>
        <authorList>
            <consortium name="The Broad Institute Genomics Platform"/>
            <consortium name="The Broad Institute Genome Sequencing Center for Infectious Disease"/>
            <person name="Wu L."/>
            <person name="Ma J."/>
        </authorList>
    </citation>
    <scope>NUCLEOTIDE SEQUENCE [LARGE SCALE GENOMIC DNA]</scope>
    <source>
        <strain evidence="10">JCM 9371</strain>
    </source>
</reference>
<dbReference type="Pfam" id="PF04542">
    <property type="entry name" value="Sigma70_r2"/>
    <property type="match status" value="1"/>
</dbReference>
<evidence type="ECO:0000259" key="8">
    <source>
        <dbReference type="Pfam" id="PF08281"/>
    </source>
</evidence>
<dbReference type="Proteomes" id="UP001597063">
    <property type="component" value="Unassembled WGS sequence"/>
</dbReference>
<sequence>MPRSSGHGQECEPPGEHTRAGTEPTQAPADGSRAGTKSRQRRDDRSFVEFVTARGDALLRTASLLCGARQDAEDMLQTALEKAYRHWGRLDADVDPEPYVRRILVNLVISRSRRWNVLREIQMAWLPETPAVSANHAVELRGTLMDELRRLGPRQRAVLVLRFWEDLSEAETAKVLGCSVGTVKSQASRGLARLRERLDENLAPLGS</sequence>
<dbReference type="InterPro" id="IPR036388">
    <property type="entry name" value="WH-like_DNA-bd_sf"/>
</dbReference>
<evidence type="ECO:0000256" key="1">
    <source>
        <dbReference type="ARBA" id="ARBA00010641"/>
    </source>
</evidence>
<dbReference type="InterPro" id="IPR014284">
    <property type="entry name" value="RNA_pol_sigma-70_dom"/>
</dbReference>
<dbReference type="Gene3D" id="1.10.1740.10">
    <property type="match status" value="1"/>
</dbReference>
<keyword evidence="5" id="KW-0804">Transcription</keyword>
<dbReference type="NCBIfam" id="TIGR02983">
    <property type="entry name" value="SigE-fam_strep"/>
    <property type="match status" value="1"/>
</dbReference>
<dbReference type="SUPFAM" id="SSF88946">
    <property type="entry name" value="Sigma2 domain of RNA polymerase sigma factors"/>
    <property type="match status" value="1"/>
</dbReference>
<dbReference type="RefSeq" id="WP_131756116.1">
    <property type="nucleotide sequence ID" value="NZ_CAACUY010000012.1"/>
</dbReference>
<dbReference type="SUPFAM" id="SSF88659">
    <property type="entry name" value="Sigma3 and sigma4 domains of RNA polymerase sigma factors"/>
    <property type="match status" value="1"/>
</dbReference>
<keyword evidence="4" id="KW-0238">DNA-binding</keyword>
<organism evidence="9 10">
    <name type="scientific">Actinomadura fibrosa</name>
    <dbReference type="NCBI Taxonomy" id="111802"/>
    <lineage>
        <taxon>Bacteria</taxon>
        <taxon>Bacillati</taxon>
        <taxon>Actinomycetota</taxon>
        <taxon>Actinomycetes</taxon>
        <taxon>Streptosporangiales</taxon>
        <taxon>Thermomonosporaceae</taxon>
        <taxon>Actinomadura</taxon>
    </lineage>
</organism>
<dbReference type="Pfam" id="PF08281">
    <property type="entry name" value="Sigma70_r4_2"/>
    <property type="match status" value="1"/>
</dbReference>
<dbReference type="NCBIfam" id="TIGR02937">
    <property type="entry name" value="sigma70-ECF"/>
    <property type="match status" value="1"/>
</dbReference>
<name>A0ABW2XLK8_9ACTN</name>
<dbReference type="InterPro" id="IPR039425">
    <property type="entry name" value="RNA_pol_sigma-70-like"/>
</dbReference>
<dbReference type="InterPro" id="IPR007627">
    <property type="entry name" value="RNA_pol_sigma70_r2"/>
</dbReference>
<dbReference type="InterPro" id="IPR013324">
    <property type="entry name" value="RNA_pol_sigma_r3/r4-like"/>
</dbReference>
<proteinExistence type="inferred from homology"/>
<protein>
    <submittedName>
        <fullName evidence="9">SigE family RNA polymerase sigma factor</fullName>
    </submittedName>
</protein>
<comment type="caution">
    <text evidence="9">The sequence shown here is derived from an EMBL/GenBank/DDBJ whole genome shotgun (WGS) entry which is preliminary data.</text>
</comment>
<keyword evidence="3" id="KW-0731">Sigma factor</keyword>
<feature type="region of interest" description="Disordered" evidence="6">
    <location>
        <begin position="1"/>
        <end position="46"/>
    </location>
</feature>
<dbReference type="InterPro" id="IPR013325">
    <property type="entry name" value="RNA_pol_sigma_r2"/>
</dbReference>
<feature type="domain" description="RNA polymerase sigma factor 70 region 4 type 2" evidence="8">
    <location>
        <begin position="144"/>
        <end position="194"/>
    </location>
</feature>
<evidence type="ECO:0000259" key="7">
    <source>
        <dbReference type="Pfam" id="PF04542"/>
    </source>
</evidence>